<protein>
    <submittedName>
        <fullName evidence="1">Uncharacterized protein</fullName>
    </submittedName>
</protein>
<dbReference type="RefSeq" id="WP_064354094.1">
    <property type="nucleotide sequence ID" value="NZ_JBFRJO010000018.1"/>
</dbReference>
<evidence type="ECO:0000313" key="1">
    <source>
        <dbReference type="EMBL" id="TKF21459.1"/>
    </source>
</evidence>
<dbReference type="Proteomes" id="UP000305234">
    <property type="component" value="Unassembled WGS sequence"/>
</dbReference>
<name>A0A4U1YLW5_9VIBR</name>
<comment type="caution">
    <text evidence="1">The sequence shown here is derived from an EMBL/GenBank/DDBJ whole genome shotgun (WGS) entry which is preliminary data.</text>
</comment>
<proteinExistence type="predicted"/>
<dbReference type="EMBL" id="SYUW01000083">
    <property type="protein sequence ID" value="TKF21459.1"/>
    <property type="molecule type" value="Genomic_DNA"/>
</dbReference>
<dbReference type="AlphaFoldDB" id="A0A4U1YLW5"/>
<evidence type="ECO:0000313" key="2">
    <source>
        <dbReference type="Proteomes" id="UP000305234"/>
    </source>
</evidence>
<gene>
    <name evidence="1" type="ORF">FCV52_20805</name>
</gene>
<organism evidence="1 2">
    <name type="scientific">Vibrio kanaloae</name>
    <dbReference type="NCBI Taxonomy" id="170673"/>
    <lineage>
        <taxon>Bacteria</taxon>
        <taxon>Pseudomonadati</taxon>
        <taxon>Pseudomonadota</taxon>
        <taxon>Gammaproteobacteria</taxon>
        <taxon>Vibrionales</taxon>
        <taxon>Vibrionaceae</taxon>
        <taxon>Vibrio</taxon>
    </lineage>
</organism>
<sequence length="122" mass="13395">MSTVFSVSSVGELHDLNVKSKNGRHFVIDIIKKQGGQFFSNVTVYDPSLASYGVIYETSPSTTSANDNYQASIQLIMAYLDSIDTADSIVDIHNHCNCPFVSENDQNVILAKLAIHLSVRVN</sequence>
<reference evidence="1 2" key="1">
    <citation type="submission" date="2019-04" db="EMBL/GenBank/DDBJ databases">
        <title>A reverse ecology approach based on a biological definition of microbial populations.</title>
        <authorList>
            <person name="Arevalo P."/>
            <person name="Vaninsberghe D."/>
            <person name="Elsherbini J."/>
            <person name="Gore J."/>
            <person name="Polz M."/>
        </authorList>
    </citation>
    <scope>NUCLEOTIDE SEQUENCE [LARGE SCALE GENOMIC DNA]</scope>
    <source>
        <strain evidence="1 2">10N.261.46.E4</strain>
    </source>
</reference>
<accession>A0A4U1YLW5</accession>